<dbReference type="Gene3D" id="2.40.50.100">
    <property type="match status" value="1"/>
</dbReference>
<dbReference type="Gene3D" id="2.40.30.170">
    <property type="match status" value="1"/>
</dbReference>
<proteinExistence type="inferred from homology"/>
<dbReference type="PANTHER" id="PTHR30469">
    <property type="entry name" value="MULTIDRUG RESISTANCE PROTEIN MDTA"/>
    <property type="match status" value="1"/>
</dbReference>
<evidence type="ECO:0000313" key="4">
    <source>
        <dbReference type="EMBL" id="ASJ70948.1"/>
    </source>
</evidence>
<dbReference type="AlphaFoldDB" id="A0A2Z2NMD7"/>
<evidence type="ECO:0000313" key="5">
    <source>
        <dbReference type="Proteomes" id="UP000250079"/>
    </source>
</evidence>
<dbReference type="Proteomes" id="UP000250079">
    <property type="component" value="Chromosome"/>
</dbReference>
<dbReference type="InterPro" id="IPR058647">
    <property type="entry name" value="BSH_CzcB-like"/>
</dbReference>
<comment type="similarity">
    <text evidence="1">Belongs to the membrane fusion protein (MFP) (TC 8.A.1) family.</text>
</comment>
<dbReference type="InterPro" id="IPR006143">
    <property type="entry name" value="RND_pump_MFP"/>
</dbReference>
<evidence type="ECO:0000256" key="1">
    <source>
        <dbReference type="ARBA" id="ARBA00009477"/>
    </source>
</evidence>
<accession>A0A2Z2NMD7</accession>
<dbReference type="GO" id="GO:1990281">
    <property type="term" value="C:efflux pump complex"/>
    <property type="evidence" value="ECO:0007669"/>
    <property type="project" value="TreeGrafter"/>
</dbReference>
<protein>
    <submittedName>
        <fullName evidence="4">Cobalt-zinc-cadmium resistance protein CzcB</fullName>
    </submittedName>
</protein>
<dbReference type="EMBL" id="CP018632">
    <property type="protein sequence ID" value="ASJ70948.1"/>
    <property type="molecule type" value="Genomic_DNA"/>
</dbReference>
<dbReference type="GO" id="GO:0015562">
    <property type="term" value="F:efflux transmembrane transporter activity"/>
    <property type="evidence" value="ECO:0007669"/>
    <property type="project" value="TreeGrafter"/>
</dbReference>
<reference evidence="4 5" key="1">
    <citation type="submission" date="2016-12" db="EMBL/GenBank/DDBJ databases">
        <authorList>
            <person name="Song W.-J."/>
            <person name="Kurnit D.M."/>
        </authorList>
    </citation>
    <scope>NUCLEOTIDE SEQUENCE [LARGE SCALE GENOMIC DNA]</scope>
    <source>
        <strain evidence="4 5">IMCC3135</strain>
    </source>
</reference>
<dbReference type="NCBIfam" id="TIGR01730">
    <property type="entry name" value="RND_mfp"/>
    <property type="match status" value="1"/>
</dbReference>
<organism evidence="4 5">
    <name type="scientific">Granulosicoccus antarcticus IMCC3135</name>
    <dbReference type="NCBI Taxonomy" id="1192854"/>
    <lineage>
        <taxon>Bacteria</taxon>
        <taxon>Pseudomonadati</taxon>
        <taxon>Pseudomonadota</taxon>
        <taxon>Gammaproteobacteria</taxon>
        <taxon>Chromatiales</taxon>
        <taxon>Granulosicoccaceae</taxon>
        <taxon>Granulosicoccus</taxon>
    </lineage>
</organism>
<dbReference type="KEGG" id="gai:IMCC3135_04175"/>
<dbReference type="Pfam" id="PF25973">
    <property type="entry name" value="BSH_CzcB"/>
    <property type="match status" value="1"/>
</dbReference>
<feature type="coiled-coil region" evidence="2">
    <location>
        <begin position="144"/>
        <end position="178"/>
    </location>
</feature>
<name>A0A2Z2NMD7_9GAMM</name>
<evidence type="ECO:0000256" key="2">
    <source>
        <dbReference type="SAM" id="Coils"/>
    </source>
</evidence>
<dbReference type="Gene3D" id="1.10.287.470">
    <property type="entry name" value="Helix hairpin bin"/>
    <property type="match status" value="1"/>
</dbReference>
<feature type="domain" description="CzcB-like barrel-sandwich hybrid" evidence="3">
    <location>
        <begin position="65"/>
        <end position="211"/>
    </location>
</feature>
<evidence type="ECO:0000259" key="3">
    <source>
        <dbReference type="Pfam" id="PF25973"/>
    </source>
</evidence>
<dbReference type="PANTHER" id="PTHR30469:SF15">
    <property type="entry name" value="HLYD FAMILY OF SECRETION PROTEINS"/>
    <property type="match status" value="1"/>
</dbReference>
<keyword evidence="5" id="KW-1185">Reference proteome</keyword>
<sequence>MNSIWIMKKLIDSLSGKNDSSVWVAVVLLCVSTAVNAEVRMSDSLEGDYSHECLIEPNRVLKLGSETQGLVDVLEVDRGDYVKAGDVVARLRSTVERGRVEQARKRAAMKGEINARKADLELTSIVLKRSDRLHKQALIPSQELDEARAQHRVAQAALRQAEDTVDQLKLDLVRAEALLAQRIIRSPIDGVVVEQHAFAGEYVQDNPVITIAQLNPLRVEVVLPLKEFGRYVVGDTAVVKPELGGPPVNARVDIVDPLLDASSGTFGIRLLLDNSKGDLVAGQKCEVTIKTESAASAG</sequence>
<keyword evidence="2" id="KW-0175">Coiled coil</keyword>
<dbReference type="SUPFAM" id="SSF111369">
    <property type="entry name" value="HlyD-like secretion proteins"/>
    <property type="match status" value="1"/>
</dbReference>
<gene>
    <name evidence="4" type="primary">czcB_2</name>
    <name evidence="4" type="ORF">IMCC3135_04175</name>
</gene>